<evidence type="ECO:0000313" key="4">
    <source>
        <dbReference type="EMBL" id="MDG0859482.1"/>
    </source>
</evidence>
<sequence>MAKATKIIYKQEIDPEIKHEQEVKELEQQLLEHKDSLEDLFSILEKMKDHKLLEMMDAGLGQSEDIIHRLVMSVQETDASKSMKNMLMIVQLLGTIDMEELEPIVLKFNKGIENAGKFEHGKGHGGYLSLISALRDPQVIEGTNVVLRIVKGLGVDVSDEKKSTSQLEKDEERHQREQQKNSGKPSSSKWVVLSVAAIGGLIPLLFMKK</sequence>
<name>A0A9X4R120_9STAP</name>
<evidence type="ECO:0000256" key="1">
    <source>
        <dbReference type="SAM" id="Coils"/>
    </source>
</evidence>
<dbReference type="PANTHER" id="PTHR38433:SF1">
    <property type="entry name" value="DUF1641 DOMAIN-CONTAINING PROTEIN"/>
    <property type="match status" value="1"/>
</dbReference>
<comment type="caution">
    <text evidence="4">The sequence shown here is derived from an EMBL/GenBank/DDBJ whole genome shotgun (WGS) entry which is preliminary data.</text>
</comment>
<dbReference type="PANTHER" id="PTHR38433">
    <property type="match status" value="1"/>
</dbReference>
<evidence type="ECO:0000256" key="2">
    <source>
        <dbReference type="SAM" id="MobiDB-lite"/>
    </source>
</evidence>
<dbReference type="RefSeq" id="WP_277581144.1">
    <property type="nucleotide sequence ID" value="NZ_JAMBPV010000003.1"/>
</dbReference>
<feature type="transmembrane region" description="Helical" evidence="3">
    <location>
        <begin position="190"/>
        <end position="207"/>
    </location>
</feature>
<protein>
    <recommendedName>
        <fullName evidence="6">DUF1641 domain-containing protein</fullName>
    </recommendedName>
</protein>
<dbReference type="Proteomes" id="UP001152302">
    <property type="component" value="Unassembled WGS sequence"/>
</dbReference>
<dbReference type="EMBL" id="JAMBPX010000005">
    <property type="protein sequence ID" value="MDG0859482.1"/>
    <property type="molecule type" value="Genomic_DNA"/>
</dbReference>
<dbReference type="AlphaFoldDB" id="A0A9X4R120"/>
<feature type="compositionally biased region" description="Basic and acidic residues" evidence="2">
    <location>
        <begin position="160"/>
        <end position="179"/>
    </location>
</feature>
<feature type="region of interest" description="Disordered" evidence="2">
    <location>
        <begin position="160"/>
        <end position="186"/>
    </location>
</feature>
<keyword evidence="3" id="KW-1133">Transmembrane helix</keyword>
<keyword evidence="3" id="KW-0472">Membrane</keyword>
<keyword evidence="3" id="KW-0812">Transmembrane</keyword>
<keyword evidence="1" id="KW-0175">Coiled coil</keyword>
<feature type="coiled-coil region" evidence="1">
    <location>
        <begin position="16"/>
        <end position="43"/>
    </location>
</feature>
<proteinExistence type="predicted"/>
<accession>A0A9X4R120</accession>
<evidence type="ECO:0000313" key="5">
    <source>
        <dbReference type="Proteomes" id="UP001152302"/>
    </source>
</evidence>
<organism evidence="4 5">
    <name type="scientific">Staphylococcus equorum</name>
    <dbReference type="NCBI Taxonomy" id="246432"/>
    <lineage>
        <taxon>Bacteria</taxon>
        <taxon>Bacillati</taxon>
        <taxon>Bacillota</taxon>
        <taxon>Bacilli</taxon>
        <taxon>Bacillales</taxon>
        <taxon>Staphylococcaceae</taxon>
        <taxon>Staphylococcus</taxon>
    </lineage>
</organism>
<reference evidence="4" key="1">
    <citation type="submission" date="2022-05" db="EMBL/GenBank/DDBJ databases">
        <title>Comparative genomics of Staphylococcus equorum isolates.</title>
        <authorList>
            <person name="Luelf R.H."/>
        </authorList>
    </citation>
    <scope>NUCLEOTIDE SEQUENCE</scope>
    <source>
        <strain evidence="4">TMW 2.2343</strain>
    </source>
</reference>
<gene>
    <name evidence="4" type="ORF">M4L21_09130</name>
</gene>
<evidence type="ECO:0000256" key="3">
    <source>
        <dbReference type="SAM" id="Phobius"/>
    </source>
</evidence>
<evidence type="ECO:0008006" key="6">
    <source>
        <dbReference type="Google" id="ProtNLM"/>
    </source>
</evidence>